<evidence type="ECO:0000256" key="1">
    <source>
        <dbReference type="PROSITE-ProRule" id="PRU00221"/>
    </source>
</evidence>
<dbReference type="Pfam" id="PF17111">
    <property type="entry name" value="PigL_N"/>
    <property type="match status" value="1"/>
</dbReference>
<dbReference type="InterPro" id="IPR031348">
    <property type="entry name" value="PigL_N"/>
</dbReference>
<dbReference type="PANTHER" id="PTHR44163">
    <property type="entry name" value="U3 SMALL NUCLEOLAR RNA-ASSOCIATED PROTEIN 4 HOMOLOG"/>
    <property type="match status" value="1"/>
</dbReference>
<name>A0ABR2UPY5_9PEZI</name>
<sequence length="1297" mass="143117">MDIHRCRFVPYPPSAINAVAFSYSHVPGKKSSAPVRLAIGRANGDIEIWNPLNGQWHQETILHGGKDRSIDGLVWVNEPDEVLQDGNLLVGRSRLFSIGYTSTVTEWDLEKKRPKKQASGMHGDIWCLGVQPFEIPGKKGQPSKIAPTGRRLVAGTMDGSLALYSIDDDDLRFDRILVRSPSKKTKMVSIAFQNRHIAVVGCSNSAVQVYDLRNGNLLRKMTLGSDLAGGTKEIIVWSVKCLSDGDIVSGDSTGHVCIWDGKTYSQAQRLQGHKQDVLSLAVSADGSTIVSGGMDKRTILYRKTAGSGSRWGKVWHRRYHSHDVKTLASFEGPGMSVLVSGGPDAQPIVLPLREAESAPRARLVVSWWDREVHIWRLQKPVKDIVDFAGIDSAVTKNRKLLARILIKGEANITSATINNDGSLLLVSTTSDIKAFHLRSRSESRKDELRVSKVDVPSSIAEQGATSLKVSPNGQWACVIQDGSKVSLLQLSRDSDDGDRLIIHPKAIKLNRLKRNIPKHIALGGLGYYDRSVSQVAFSPDTTMLAVADMAGYIDTWMLQDSKSSTNGVTVDSEDGNSSSSDSSDSEDDGKVVLSGVRWIRNPNGSLMPKLRCAPTVLSFSDHLPSDHLSMTDRDGEVTDDYVLLAVTAQSHILALHPRIGSITPWSRRNPVARFPVEFRNIRDLVKGALWAGDRVWLYGNSFLLMLDLSKDIAEEITNPSSALVPLDGQHTKPKKRKRGADTGAGNKMTKGAAGPTKVERYDEDEVEELTLDGPDLMDTDGTSAPDDDSDSEDSEEELQGELVSRRRAEGRKGPDAPPSQGTAFWHTLKYRPILGIVPLETAEEESPGDDVVVPYTNGHVVQEVALHYSVDSPDIVMDPLSIATAAASIVGTAIKVSKGLYDTVEALTDVPSDVRALCSTVDSVKSAVSRLVRFMNDRDSCIWPDQWLEDVTNDIEAIGDELKEVQKFMEVWDTDGKGKAGKIKDAWRSWKWYFNAEEIQRCTRRLREAREDLGLQLGIIQMSTTAQTSQDVHQVKNIVGTIKAELAQKTSTYDNLAFNIELSAFAQQMSDLQDAILSLNKPDTWPPVNGYRADEDTPLSEGRIHTPPSIADADRNSFDPFTSNPPSPILSPLAALSQEAFLQNQQLPTILARSQENPISIAALSLKLSDMQRKYDQLTIYWDNALGQIAYLESEIDRYITANVPDRTVDTDTKDTSPSLLQGSEEVTSREAVIDVLRAQNEALEDMISNRVTIMGYKDDNLNARDLGKQLLKKREKVNRQQEEIDLLRWRLEGSGR</sequence>
<dbReference type="SMART" id="SM00320">
    <property type="entry name" value="WD40"/>
    <property type="match status" value="6"/>
</dbReference>
<dbReference type="InterPro" id="IPR046351">
    <property type="entry name" value="UTP4"/>
</dbReference>
<evidence type="ECO:0000313" key="4">
    <source>
        <dbReference type="EMBL" id="KAK9416445.1"/>
    </source>
</evidence>
<feature type="domain" description="Azaphilone pigments biosynthesis cluster protein L N-terminal" evidence="3">
    <location>
        <begin position="877"/>
        <end position="1051"/>
    </location>
</feature>
<feature type="region of interest" description="Disordered" evidence="2">
    <location>
        <begin position="564"/>
        <end position="589"/>
    </location>
</feature>
<reference evidence="4 5" key="1">
    <citation type="journal article" date="2024" name="J. Plant Pathol.">
        <title>Sequence and assembly of the genome of Seiridium unicorne, isolate CBS 538.82, causal agent of cypress canker disease.</title>
        <authorList>
            <person name="Scali E."/>
            <person name="Rocca G.D."/>
            <person name="Danti R."/>
            <person name="Garbelotto M."/>
            <person name="Barberini S."/>
            <person name="Baroncelli R."/>
            <person name="Emiliani G."/>
        </authorList>
    </citation>
    <scope>NUCLEOTIDE SEQUENCE [LARGE SCALE GENOMIC DNA]</scope>
    <source>
        <strain evidence="4 5">BM-138-508</strain>
    </source>
</reference>
<evidence type="ECO:0000313" key="5">
    <source>
        <dbReference type="Proteomes" id="UP001408356"/>
    </source>
</evidence>
<dbReference type="CDD" id="cd21037">
    <property type="entry name" value="MLKL_NTD"/>
    <property type="match status" value="1"/>
</dbReference>
<feature type="repeat" description="WD" evidence="1">
    <location>
        <begin position="270"/>
        <end position="301"/>
    </location>
</feature>
<organism evidence="4 5">
    <name type="scientific">Seiridium unicorne</name>
    <dbReference type="NCBI Taxonomy" id="138068"/>
    <lineage>
        <taxon>Eukaryota</taxon>
        <taxon>Fungi</taxon>
        <taxon>Dikarya</taxon>
        <taxon>Ascomycota</taxon>
        <taxon>Pezizomycotina</taxon>
        <taxon>Sordariomycetes</taxon>
        <taxon>Xylariomycetidae</taxon>
        <taxon>Amphisphaeriales</taxon>
        <taxon>Sporocadaceae</taxon>
        <taxon>Seiridium</taxon>
    </lineage>
</organism>
<protein>
    <submittedName>
        <fullName evidence="4">Quinon protein alcohol dehydrogenase-like superfamily</fullName>
    </submittedName>
</protein>
<keyword evidence="1" id="KW-0853">WD repeat</keyword>
<feature type="compositionally biased region" description="Acidic residues" evidence="2">
    <location>
        <begin position="761"/>
        <end position="778"/>
    </location>
</feature>
<dbReference type="Pfam" id="PF00400">
    <property type="entry name" value="WD40"/>
    <property type="match status" value="1"/>
</dbReference>
<evidence type="ECO:0000256" key="2">
    <source>
        <dbReference type="SAM" id="MobiDB-lite"/>
    </source>
</evidence>
<keyword evidence="5" id="KW-1185">Reference proteome</keyword>
<dbReference type="EMBL" id="JARVKF010000407">
    <property type="protein sequence ID" value="KAK9416445.1"/>
    <property type="molecule type" value="Genomic_DNA"/>
</dbReference>
<dbReference type="InterPro" id="IPR059179">
    <property type="entry name" value="MLKL-like_MCAfunc"/>
</dbReference>
<dbReference type="SUPFAM" id="SSF50978">
    <property type="entry name" value="WD40 repeat-like"/>
    <property type="match status" value="2"/>
</dbReference>
<evidence type="ECO:0000259" key="3">
    <source>
        <dbReference type="Pfam" id="PF17111"/>
    </source>
</evidence>
<dbReference type="PANTHER" id="PTHR44163:SF1">
    <property type="entry name" value="U3 SMALL NUCLEOLAR RNA-ASSOCIATED PROTEIN 4 HOMOLOG"/>
    <property type="match status" value="1"/>
</dbReference>
<gene>
    <name evidence="4" type="ORF">SUNI508_01862</name>
</gene>
<comment type="caution">
    <text evidence="4">The sequence shown here is derived from an EMBL/GenBank/DDBJ whole genome shotgun (WGS) entry which is preliminary data.</text>
</comment>
<feature type="compositionally biased region" description="Basic and acidic residues" evidence="2">
    <location>
        <begin position="803"/>
        <end position="814"/>
    </location>
</feature>
<feature type="compositionally biased region" description="Acidic residues" evidence="2">
    <location>
        <begin position="785"/>
        <end position="799"/>
    </location>
</feature>
<dbReference type="PROSITE" id="PS50082">
    <property type="entry name" value="WD_REPEATS_2"/>
    <property type="match status" value="1"/>
</dbReference>
<dbReference type="InterPro" id="IPR015943">
    <property type="entry name" value="WD40/YVTN_repeat-like_dom_sf"/>
</dbReference>
<proteinExistence type="predicted"/>
<dbReference type="InterPro" id="IPR001680">
    <property type="entry name" value="WD40_rpt"/>
</dbReference>
<dbReference type="InterPro" id="IPR036322">
    <property type="entry name" value="WD40_repeat_dom_sf"/>
</dbReference>
<accession>A0ABR2UPY5</accession>
<dbReference type="Proteomes" id="UP001408356">
    <property type="component" value="Unassembled WGS sequence"/>
</dbReference>
<dbReference type="Gene3D" id="2.130.10.10">
    <property type="entry name" value="YVTN repeat-like/Quinoprotein amine dehydrogenase"/>
    <property type="match status" value="3"/>
</dbReference>
<feature type="region of interest" description="Disordered" evidence="2">
    <location>
        <begin position="722"/>
        <end position="823"/>
    </location>
</feature>